<gene>
    <name evidence="20" type="ORF">SAMN05878391_2337</name>
</gene>
<dbReference type="InterPro" id="IPR036390">
    <property type="entry name" value="WH_DNA-bd_sf"/>
</dbReference>
<dbReference type="SMART" id="SM00956">
    <property type="entry name" value="RQC"/>
    <property type="match status" value="1"/>
</dbReference>
<dbReference type="EMBL" id="OBQF01000006">
    <property type="protein sequence ID" value="SOC44431.1"/>
    <property type="molecule type" value="Genomic_DNA"/>
</dbReference>
<dbReference type="InterPro" id="IPR018982">
    <property type="entry name" value="RQC_domain"/>
</dbReference>
<evidence type="ECO:0000256" key="14">
    <source>
        <dbReference type="ARBA" id="ARBA00023235"/>
    </source>
</evidence>
<dbReference type="PROSITE" id="PS51194">
    <property type="entry name" value="HELICASE_CTER"/>
    <property type="match status" value="1"/>
</dbReference>
<keyword evidence="4" id="KW-0479">Metal-binding</keyword>
<keyword evidence="10" id="KW-0067">ATP-binding</keyword>
<dbReference type="SMART" id="SM00341">
    <property type="entry name" value="HRDC"/>
    <property type="match status" value="1"/>
</dbReference>
<dbReference type="SUPFAM" id="SSF47819">
    <property type="entry name" value="HRDC-like"/>
    <property type="match status" value="1"/>
</dbReference>
<evidence type="ECO:0000256" key="8">
    <source>
        <dbReference type="ARBA" id="ARBA00022806"/>
    </source>
</evidence>
<keyword evidence="14" id="KW-0413">Isomerase</keyword>
<feature type="domain" description="HRDC" evidence="17">
    <location>
        <begin position="516"/>
        <end position="596"/>
    </location>
</feature>
<keyword evidence="21" id="KW-1185">Reference proteome</keyword>
<dbReference type="GO" id="GO:0043590">
    <property type="term" value="C:bacterial nucleoid"/>
    <property type="evidence" value="ECO:0007669"/>
    <property type="project" value="TreeGrafter"/>
</dbReference>
<evidence type="ECO:0000256" key="15">
    <source>
        <dbReference type="ARBA" id="ARBA00034617"/>
    </source>
</evidence>
<dbReference type="CDD" id="cd17920">
    <property type="entry name" value="DEXHc_RecQ"/>
    <property type="match status" value="1"/>
</dbReference>
<evidence type="ECO:0000256" key="13">
    <source>
        <dbReference type="ARBA" id="ARBA00023204"/>
    </source>
</evidence>
<dbReference type="PROSITE" id="PS51192">
    <property type="entry name" value="HELICASE_ATP_BIND_1"/>
    <property type="match status" value="1"/>
</dbReference>
<dbReference type="NCBIfam" id="TIGR00614">
    <property type="entry name" value="recQ_fam"/>
    <property type="match status" value="1"/>
</dbReference>
<evidence type="ECO:0000256" key="11">
    <source>
        <dbReference type="ARBA" id="ARBA00023125"/>
    </source>
</evidence>
<dbReference type="Gene3D" id="1.10.10.10">
    <property type="entry name" value="Winged helix-like DNA-binding domain superfamily/Winged helix DNA-binding domain"/>
    <property type="match status" value="1"/>
</dbReference>
<dbReference type="InterPro" id="IPR010997">
    <property type="entry name" value="HRDC-like_sf"/>
</dbReference>
<dbReference type="PROSITE" id="PS50967">
    <property type="entry name" value="HRDC"/>
    <property type="match status" value="1"/>
</dbReference>
<evidence type="ECO:0000256" key="5">
    <source>
        <dbReference type="ARBA" id="ARBA00022741"/>
    </source>
</evidence>
<evidence type="ECO:0000256" key="12">
    <source>
        <dbReference type="ARBA" id="ARBA00023172"/>
    </source>
</evidence>
<keyword evidence="8 20" id="KW-0347">Helicase</keyword>
<evidence type="ECO:0000259" key="19">
    <source>
        <dbReference type="PROSITE" id="PS51194"/>
    </source>
</evidence>
<protein>
    <recommendedName>
        <fullName evidence="16">DNA helicase RecQ</fullName>
        <ecNumber evidence="16">5.6.2.4</ecNumber>
    </recommendedName>
</protein>
<comment type="cofactor">
    <cofactor evidence="1">
        <name>Mg(2+)</name>
        <dbReference type="ChEBI" id="CHEBI:18420"/>
    </cofactor>
</comment>
<dbReference type="GO" id="GO:0046872">
    <property type="term" value="F:metal ion binding"/>
    <property type="evidence" value="ECO:0007669"/>
    <property type="project" value="UniProtKB-KW"/>
</dbReference>
<name>A0A285UW07_9STAP</name>
<keyword evidence="6" id="KW-0227">DNA damage</keyword>
<dbReference type="Pfam" id="PF00271">
    <property type="entry name" value="Helicase_C"/>
    <property type="match status" value="1"/>
</dbReference>
<dbReference type="GO" id="GO:0009378">
    <property type="term" value="F:four-way junction helicase activity"/>
    <property type="evidence" value="ECO:0007669"/>
    <property type="project" value="TreeGrafter"/>
</dbReference>
<keyword evidence="7" id="KW-0378">Hydrolase</keyword>
<comment type="cofactor">
    <cofactor evidence="2">
        <name>Zn(2+)</name>
        <dbReference type="ChEBI" id="CHEBI:29105"/>
    </cofactor>
</comment>
<evidence type="ECO:0000259" key="18">
    <source>
        <dbReference type="PROSITE" id="PS51192"/>
    </source>
</evidence>
<proteinExistence type="inferred from homology"/>
<dbReference type="GO" id="GO:0009432">
    <property type="term" value="P:SOS response"/>
    <property type="evidence" value="ECO:0007669"/>
    <property type="project" value="UniProtKB-UniRule"/>
</dbReference>
<dbReference type="Gene3D" id="1.10.150.80">
    <property type="entry name" value="HRDC domain"/>
    <property type="match status" value="1"/>
</dbReference>
<dbReference type="Pfam" id="PF00270">
    <property type="entry name" value="DEAD"/>
    <property type="match status" value="1"/>
</dbReference>
<evidence type="ECO:0000256" key="7">
    <source>
        <dbReference type="ARBA" id="ARBA00022801"/>
    </source>
</evidence>
<dbReference type="Gene3D" id="3.40.50.300">
    <property type="entry name" value="P-loop containing nucleotide triphosphate hydrolases"/>
    <property type="match status" value="2"/>
</dbReference>
<dbReference type="InterPro" id="IPR044876">
    <property type="entry name" value="HRDC_dom_sf"/>
</dbReference>
<keyword evidence="11" id="KW-0238">DNA-binding</keyword>
<evidence type="ECO:0000256" key="3">
    <source>
        <dbReference type="ARBA" id="ARBA00005446"/>
    </source>
</evidence>
<dbReference type="SMART" id="SM00487">
    <property type="entry name" value="DEXDc"/>
    <property type="match status" value="1"/>
</dbReference>
<evidence type="ECO:0000256" key="4">
    <source>
        <dbReference type="ARBA" id="ARBA00022723"/>
    </source>
</evidence>
<feature type="domain" description="Helicase C-terminal" evidence="19">
    <location>
        <begin position="212"/>
        <end position="363"/>
    </location>
</feature>
<dbReference type="GO" id="GO:0006310">
    <property type="term" value="P:DNA recombination"/>
    <property type="evidence" value="ECO:0007669"/>
    <property type="project" value="UniProtKB-UniRule"/>
</dbReference>
<reference evidence="21" key="1">
    <citation type="submission" date="2017-08" db="EMBL/GenBank/DDBJ databases">
        <authorList>
            <person name="Varghese N."/>
            <person name="Submissions S."/>
        </authorList>
    </citation>
    <scope>NUCLEOTIDE SEQUENCE [LARGE SCALE GENOMIC DNA]</scope>
    <source>
        <strain evidence="21">DSM 23173</strain>
    </source>
</reference>
<feature type="domain" description="Helicase ATP-binding" evidence="18">
    <location>
        <begin position="23"/>
        <end position="192"/>
    </location>
</feature>
<evidence type="ECO:0000313" key="20">
    <source>
        <dbReference type="EMBL" id="SOC44431.1"/>
    </source>
</evidence>
<evidence type="ECO:0000256" key="9">
    <source>
        <dbReference type="ARBA" id="ARBA00022833"/>
    </source>
</evidence>
<dbReference type="GO" id="GO:0006260">
    <property type="term" value="P:DNA replication"/>
    <property type="evidence" value="ECO:0007669"/>
    <property type="project" value="InterPro"/>
</dbReference>
<dbReference type="GO" id="GO:0043138">
    <property type="term" value="F:3'-5' DNA helicase activity"/>
    <property type="evidence" value="ECO:0007669"/>
    <property type="project" value="UniProtKB-EC"/>
</dbReference>
<dbReference type="GO" id="GO:0005524">
    <property type="term" value="F:ATP binding"/>
    <property type="evidence" value="ECO:0007669"/>
    <property type="project" value="UniProtKB-KW"/>
</dbReference>
<evidence type="ECO:0000256" key="2">
    <source>
        <dbReference type="ARBA" id="ARBA00001947"/>
    </source>
</evidence>
<dbReference type="RefSeq" id="WP_245844676.1">
    <property type="nucleotide sequence ID" value="NZ_OBQF01000006.1"/>
</dbReference>
<keyword evidence="9" id="KW-0862">Zinc</keyword>
<dbReference type="GO" id="GO:0016787">
    <property type="term" value="F:hydrolase activity"/>
    <property type="evidence" value="ECO:0007669"/>
    <property type="project" value="UniProtKB-KW"/>
</dbReference>
<keyword evidence="12" id="KW-0233">DNA recombination</keyword>
<evidence type="ECO:0000313" key="21">
    <source>
        <dbReference type="Proteomes" id="UP000219412"/>
    </source>
</evidence>
<dbReference type="InterPro" id="IPR011545">
    <property type="entry name" value="DEAD/DEAH_box_helicase_dom"/>
</dbReference>
<keyword evidence="13" id="KW-0234">DNA repair</keyword>
<evidence type="ECO:0000256" key="10">
    <source>
        <dbReference type="ARBA" id="ARBA00022840"/>
    </source>
</evidence>
<dbReference type="SUPFAM" id="SSF52540">
    <property type="entry name" value="P-loop containing nucleoside triphosphate hydrolases"/>
    <property type="match status" value="1"/>
</dbReference>
<dbReference type="SUPFAM" id="SSF46785">
    <property type="entry name" value="Winged helix' DNA-binding domain"/>
    <property type="match status" value="1"/>
</dbReference>
<dbReference type="InterPro" id="IPR001650">
    <property type="entry name" value="Helicase_C-like"/>
</dbReference>
<keyword evidence="5" id="KW-0547">Nucleotide-binding</keyword>
<dbReference type="FunFam" id="3.40.50.300:FF:001389">
    <property type="entry name" value="ATP-dependent DNA helicase RecQ"/>
    <property type="match status" value="1"/>
</dbReference>
<evidence type="ECO:0000256" key="1">
    <source>
        <dbReference type="ARBA" id="ARBA00001946"/>
    </source>
</evidence>
<evidence type="ECO:0000256" key="16">
    <source>
        <dbReference type="NCBIfam" id="TIGR01389"/>
    </source>
</evidence>
<dbReference type="GO" id="GO:0006281">
    <property type="term" value="P:DNA repair"/>
    <property type="evidence" value="ECO:0007669"/>
    <property type="project" value="UniProtKB-KW"/>
</dbReference>
<dbReference type="InterPro" id="IPR036388">
    <property type="entry name" value="WH-like_DNA-bd_sf"/>
</dbReference>
<dbReference type="InterPro" id="IPR032284">
    <property type="entry name" value="RecQ_Zn-bd"/>
</dbReference>
<evidence type="ECO:0000259" key="17">
    <source>
        <dbReference type="PROSITE" id="PS50967"/>
    </source>
</evidence>
<accession>A0A285UW07</accession>
<dbReference type="InterPro" id="IPR002121">
    <property type="entry name" value="HRDC_dom"/>
</dbReference>
<sequence>MIEMTLKKYFGFKTFRPKQRQIIEAVNSGANTLGVLPTGSGKSLCFQVPGLQAEGVTLVISPLISLMKDQVGNLKQMGIPAEFLNSTLKKKDEERIMREGLEGRYKFLYVAPERFNNDEFREFVGKLHIPLVAFDEAHCISKWGHDFRPSYQEVIPTINALIPDAAFVALTATATEEVQENIQELLDIRDENVVLSSIKRDNLHLSVNKTYQRDQFILSYIEGRGDVSGIVYAATRAEVEKISAYLADHGVNNVIYHGGLGKKERDVNQHAFLTGDVPVVVATNAFGMGIDKPDIRFIIHHNLPGDLESYYQEIGRAGRDGKVSECILLSSQRDVNLHQFFIDRSNGSEQHKDHMRSKLDKMIQYNRTSKCLMSFMVKYFDADEYVMSCGRCGNCLSTERTYNMKEEASAVLELVRHTGPSLTKEHIIQVLRGERSEDVIAEALDQSPHFGSMSGYQTGEVHHILDELILSGYLHHEDQHLRLVERSREVLSGEADIHTVPFRKQLKEKVEISTASSPNEKLYQKLVGKRAALAKKRGLEPGSIFTDATLKEFAKKMPVSKQDMIKIDGVGNYKLKHYCPHFLKIIKQHKEKQDAYKIEGKRGIPT</sequence>
<dbReference type="SMART" id="SM00490">
    <property type="entry name" value="HELICc"/>
    <property type="match status" value="1"/>
</dbReference>
<dbReference type="EC" id="5.6.2.4" evidence="16"/>
<evidence type="ECO:0000256" key="6">
    <source>
        <dbReference type="ARBA" id="ARBA00022763"/>
    </source>
</evidence>
<dbReference type="InterPro" id="IPR006293">
    <property type="entry name" value="DNA_helicase_ATP-dep_RecQ_bac"/>
</dbReference>
<comment type="similarity">
    <text evidence="3">Belongs to the helicase family. RecQ subfamily.</text>
</comment>
<dbReference type="GO" id="GO:0003677">
    <property type="term" value="F:DNA binding"/>
    <property type="evidence" value="ECO:0007669"/>
    <property type="project" value="UniProtKB-KW"/>
</dbReference>
<dbReference type="PANTHER" id="PTHR13710:SF105">
    <property type="entry name" value="ATP-DEPENDENT DNA HELICASE Q1"/>
    <property type="match status" value="1"/>
</dbReference>
<dbReference type="InterPro" id="IPR004589">
    <property type="entry name" value="DNA_helicase_ATP-dep_RecQ"/>
</dbReference>
<organism evidence="20 21">
    <name type="scientific">Salinicoccus kekensis</name>
    <dbReference type="NCBI Taxonomy" id="714307"/>
    <lineage>
        <taxon>Bacteria</taxon>
        <taxon>Bacillati</taxon>
        <taxon>Bacillota</taxon>
        <taxon>Bacilli</taxon>
        <taxon>Bacillales</taxon>
        <taxon>Staphylococcaceae</taxon>
        <taxon>Salinicoccus</taxon>
    </lineage>
</organism>
<dbReference type="Proteomes" id="UP000219412">
    <property type="component" value="Unassembled WGS sequence"/>
</dbReference>
<dbReference type="NCBIfam" id="TIGR01389">
    <property type="entry name" value="recQ"/>
    <property type="match status" value="1"/>
</dbReference>
<dbReference type="Pfam" id="PF00570">
    <property type="entry name" value="HRDC"/>
    <property type="match status" value="1"/>
</dbReference>
<dbReference type="AlphaFoldDB" id="A0A285UW07"/>
<dbReference type="Pfam" id="PF09382">
    <property type="entry name" value="RQC"/>
    <property type="match status" value="1"/>
</dbReference>
<comment type="catalytic activity">
    <reaction evidence="15">
        <text>Couples ATP hydrolysis with the unwinding of duplex DNA by translocating in the 3'-5' direction.</text>
        <dbReference type="EC" id="5.6.2.4"/>
    </reaction>
</comment>
<dbReference type="GO" id="GO:0030894">
    <property type="term" value="C:replisome"/>
    <property type="evidence" value="ECO:0007669"/>
    <property type="project" value="TreeGrafter"/>
</dbReference>
<dbReference type="Pfam" id="PF16124">
    <property type="entry name" value="RecQ_Zn_bind"/>
    <property type="match status" value="1"/>
</dbReference>
<dbReference type="InterPro" id="IPR027417">
    <property type="entry name" value="P-loop_NTPase"/>
</dbReference>
<dbReference type="InterPro" id="IPR014001">
    <property type="entry name" value="Helicase_ATP-bd"/>
</dbReference>
<dbReference type="GO" id="GO:0005737">
    <property type="term" value="C:cytoplasm"/>
    <property type="evidence" value="ECO:0007669"/>
    <property type="project" value="TreeGrafter"/>
</dbReference>
<dbReference type="PANTHER" id="PTHR13710">
    <property type="entry name" value="DNA HELICASE RECQ FAMILY MEMBER"/>
    <property type="match status" value="1"/>
</dbReference>